<dbReference type="InterPro" id="IPR001296">
    <property type="entry name" value="Glyco_trans_1"/>
</dbReference>
<dbReference type="PANTHER" id="PTHR45947">
    <property type="entry name" value="SULFOQUINOVOSYL TRANSFERASE SQD2"/>
    <property type="match status" value="1"/>
</dbReference>
<evidence type="ECO:0000259" key="1">
    <source>
        <dbReference type="Pfam" id="PF00534"/>
    </source>
</evidence>
<feature type="domain" description="Glycosyl transferase family 1" evidence="1">
    <location>
        <begin position="155"/>
        <end position="317"/>
    </location>
</feature>
<proteinExistence type="predicted"/>
<sequence>MNNRKLNIVMFSSADSVAGQGVGSAYTEQVSLVRDGASDLFNVYINKWLQEADIQHFHTIDPQFFVKMLNHHSVNIAYCHFLPDTLDGSLKIPKWFSGTAASYITSFYKSADRLVVVNPIFIDALVEYKIPREKIYYIPNYVSKERFHPLEGMDKMEWRTKYGISPDDFVVLGCGQVQTRKGVQDFVKVAEMCPGFQFVWAGGFSFGAMTEGYEELKKIMDNPPGNVTFTGIVDREDMVHLYNMADVLFMPSYNELFPMTILEAVNLSIPMVLRNLDLYKDILFNDYLKGENNEDFKELICRLYEDPQFYETWKKRSDEIAEYYSADHVLKMWKDFYLDAYKEKFGQLPKENE</sequence>
<dbReference type="Proteomes" id="UP000186341">
    <property type="component" value="Unassembled WGS sequence"/>
</dbReference>
<dbReference type="OrthoDB" id="9802525at2"/>
<dbReference type="Gene3D" id="3.40.50.2000">
    <property type="entry name" value="Glycogen Phosphorylase B"/>
    <property type="match status" value="2"/>
</dbReference>
<dbReference type="RefSeq" id="WP_075817577.1">
    <property type="nucleotide sequence ID" value="NZ_CAJUTZ010000052.1"/>
</dbReference>
<comment type="caution">
    <text evidence="3">The sequence shown here is derived from an EMBL/GenBank/DDBJ whole genome shotgun (WGS) entry which is preliminary data.</text>
</comment>
<dbReference type="GO" id="GO:0016757">
    <property type="term" value="F:glycosyltransferase activity"/>
    <property type="evidence" value="ECO:0007669"/>
    <property type="project" value="InterPro"/>
</dbReference>
<dbReference type="Pfam" id="PF13439">
    <property type="entry name" value="Glyco_transf_4"/>
    <property type="match status" value="1"/>
</dbReference>
<evidence type="ECO:0000313" key="3">
    <source>
        <dbReference type="EMBL" id="OLU42848.1"/>
    </source>
</evidence>
<evidence type="ECO:0000313" key="4">
    <source>
        <dbReference type="Proteomes" id="UP000186341"/>
    </source>
</evidence>
<name>A0A1U7NIZ0_9FIRM</name>
<dbReference type="GeneID" id="82201819"/>
<dbReference type="Pfam" id="PF00534">
    <property type="entry name" value="Glycos_transf_1"/>
    <property type="match status" value="1"/>
</dbReference>
<evidence type="ECO:0000259" key="2">
    <source>
        <dbReference type="Pfam" id="PF13439"/>
    </source>
</evidence>
<dbReference type="InterPro" id="IPR050194">
    <property type="entry name" value="Glycosyltransferase_grp1"/>
</dbReference>
<dbReference type="PANTHER" id="PTHR45947:SF3">
    <property type="entry name" value="SULFOQUINOVOSYL TRANSFERASE SQD2"/>
    <property type="match status" value="1"/>
</dbReference>
<protein>
    <submittedName>
        <fullName evidence="3">Glycosyltransferase</fullName>
    </submittedName>
</protein>
<feature type="domain" description="Glycosyltransferase subfamily 4-like N-terminal" evidence="2">
    <location>
        <begin position="44"/>
        <end position="145"/>
    </location>
</feature>
<dbReference type="CDD" id="cd03801">
    <property type="entry name" value="GT4_PimA-like"/>
    <property type="match status" value="1"/>
</dbReference>
<dbReference type="EMBL" id="MPJW01000034">
    <property type="protein sequence ID" value="OLU42848.1"/>
    <property type="molecule type" value="Genomic_DNA"/>
</dbReference>
<dbReference type="AlphaFoldDB" id="A0A1U7NIZ0"/>
<accession>A0A1U7NIZ0</accession>
<dbReference type="SUPFAM" id="SSF53756">
    <property type="entry name" value="UDP-Glycosyltransferase/glycogen phosphorylase"/>
    <property type="match status" value="1"/>
</dbReference>
<reference evidence="3 4" key="1">
    <citation type="submission" date="2016-11" db="EMBL/GenBank/DDBJ databases">
        <title>Description of two novel members of the family Erysipelotrichaceae: Ileibacterium lipovorans gen. nov., sp. nov. and Dubosiella newyorkensis, gen. nov., sp. nov.</title>
        <authorList>
            <person name="Cox L.M."/>
            <person name="Sohn J."/>
            <person name="Tyrrell K.L."/>
            <person name="Citron D.M."/>
            <person name="Lawson P.A."/>
            <person name="Patel N.B."/>
            <person name="Iizumi T."/>
            <person name="Perez-Perez G.I."/>
            <person name="Goldstein E.J."/>
            <person name="Blaser M.J."/>
        </authorList>
    </citation>
    <scope>NUCLEOTIDE SEQUENCE [LARGE SCALE GENOMIC DNA]</scope>
    <source>
        <strain evidence="3 4">NYU-BL-A3</strain>
    </source>
</reference>
<keyword evidence="4" id="KW-1185">Reference proteome</keyword>
<organism evidence="3 4">
    <name type="scientific">Ileibacterium valens</name>
    <dbReference type="NCBI Taxonomy" id="1862668"/>
    <lineage>
        <taxon>Bacteria</taxon>
        <taxon>Bacillati</taxon>
        <taxon>Bacillota</taxon>
        <taxon>Erysipelotrichia</taxon>
        <taxon>Erysipelotrichales</taxon>
        <taxon>Erysipelotrichaceae</taxon>
        <taxon>Ileibacterium</taxon>
    </lineage>
</organism>
<keyword evidence="3" id="KW-0808">Transferase</keyword>
<dbReference type="InterPro" id="IPR028098">
    <property type="entry name" value="Glyco_trans_4-like_N"/>
</dbReference>
<gene>
    <name evidence="3" type="ORF">BO222_00975</name>
</gene>